<protein>
    <submittedName>
        <fullName evidence="1">Uncharacterized protein</fullName>
    </submittedName>
</protein>
<proteinExistence type="predicted"/>
<evidence type="ECO:0000313" key="1">
    <source>
        <dbReference type="EMBL" id="SEC64304.1"/>
    </source>
</evidence>
<dbReference type="Proteomes" id="UP000183208">
    <property type="component" value="Unassembled WGS sequence"/>
</dbReference>
<dbReference type="RefSeq" id="WP_074818141.1">
    <property type="nucleotide sequence ID" value="NZ_FNTI01000001.1"/>
</dbReference>
<organism evidence="1 2">
    <name type="scientific">Bradyrhizobium lablabi</name>
    <dbReference type="NCBI Taxonomy" id="722472"/>
    <lineage>
        <taxon>Bacteria</taxon>
        <taxon>Pseudomonadati</taxon>
        <taxon>Pseudomonadota</taxon>
        <taxon>Alphaproteobacteria</taxon>
        <taxon>Hyphomicrobiales</taxon>
        <taxon>Nitrobacteraceae</taxon>
        <taxon>Bradyrhizobium</taxon>
    </lineage>
</organism>
<name>A0A1M6VGG1_9BRAD</name>
<sequence length="67" mass="7494">MRYRRIDPAITLIGGATLRAAAFAPDGCEQQRRPYPEKWNDTSAEKRLFICESQGGRYIAGCSTART</sequence>
<dbReference type="AlphaFoldDB" id="A0A1M6VGG1"/>
<evidence type="ECO:0000313" key="2">
    <source>
        <dbReference type="Proteomes" id="UP000183208"/>
    </source>
</evidence>
<dbReference type="EMBL" id="FNTI01000001">
    <property type="protein sequence ID" value="SEC64304.1"/>
    <property type="molecule type" value="Genomic_DNA"/>
</dbReference>
<gene>
    <name evidence="1" type="ORF">SAMN05444171_1926</name>
</gene>
<reference evidence="1 2" key="1">
    <citation type="submission" date="2016-10" db="EMBL/GenBank/DDBJ databases">
        <authorList>
            <person name="de Groot N.N."/>
        </authorList>
    </citation>
    <scope>NUCLEOTIDE SEQUENCE [LARGE SCALE GENOMIC DNA]</scope>
    <source>
        <strain evidence="1 2">GAS522</strain>
    </source>
</reference>
<accession>A0A1M6VGG1</accession>